<protein>
    <submittedName>
        <fullName evidence="1">Uncharacterized protein</fullName>
    </submittedName>
</protein>
<gene>
    <name evidence="1" type="ORF">HFN_2096</name>
</gene>
<evidence type="ECO:0000313" key="1">
    <source>
        <dbReference type="EMBL" id="GAD18684.1"/>
    </source>
</evidence>
<proteinExistence type="predicted"/>
<keyword evidence="2" id="KW-1185">Reference proteome</keyword>
<comment type="caution">
    <text evidence="1">The sequence shown here is derived from an EMBL/GenBank/DDBJ whole genome shotgun (WGS) entry which is preliminary data.</text>
</comment>
<dbReference type="Proteomes" id="UP000018143">
    <property type="component" value="Unassembled WGS sequence"/>
</dbReference>
<dbReference type="OrthoDB" id="9994508at2"/>
<dbReference type="STRING" id="1325130.HFN_2096"/>
<organism evidence="1 2">
    <name type="scientific">Helicobacter fennelliae MRY12-0050</name>
    <dbReference type="NCBI Taxonomy" id="1325130"/>
    <lineage>
        <taxon>Bacteria</taxon>
        <taxon>Pseudomonadati</taxon>
        <taxon>Campylobacterota</taxon>
        <taxon>Epsilonproteobacteria</taxon>
        <taxon>Campylobacterales</taxon>
        <taxon>Helicobacteraceae</taxon>
        <taxon>Helicobacter</taxon>
    </lineage>
</organism>
<dbReference type="RefSeq" id="WP_023947478.1">
    <property type="nucleotide sequence ID" value="NZ_BASD01000009.1"/>
</dbReference>
<name>T1CPJ5_9HELI</name>
<dbReference type="AlphaFoldDB" id="T1CPJ5"/>
<dbReference type="EMBL" id="BASD01000009">
    <property type="protein sequence ID" value="GAD18684.1"/>
    <property type="molecule type" value="Genomic_DNA"/>
</dbReference>
<accession>T1CPJ5</accession>
<evidence type="ECO:0000313" key="2">
    <source>
        <dbReference type="Proteomes" id="UP000018143"/>
    </source>
</evidence>
<reference evidence="1 2" key="1">
    <citation type="journal article" date="2013" name="Genome Announc.">
        <title>Draft Genome Sequence of Helicobacter fennelliae Strain MRY12-0050, Isolated from a Bacteremia Patient.</title>
        <authorList>
            <person name="Rimbara E."/>
            <person name="Matsui M."/>
            <person name="Mori S."/>
            <person name="Suzuki S."/>
            <person name="Suzuki M."/>
            <person name="Kim H."/>
            <person name="Sekizuka T."/>
            <person name="Kuroda M."/>
            <person name="Shibayama K."/>
        </authorList>
    </citation>
    <scope>NUCLEOTIDE SEQUENCE [LARGE SCALE GENOMIC DNA]</scope>
    <source>
        <strain evidence="1 2">MRY12-0050</strain>
    </source>
</reference>
<sequence length="146" mass="16486">MQWAEDTYDDTIAFWIYFFVDKDEQGIVADKESKSLCYVPFGVGCFMPYEEKFKPKSPIYALPNTSSKTLGSLDKNDIVFAIAKSSDEKFYQVIVYPQMVKVKESLINQGNTNDALHYMKSITPVNGFVKKSAIKCPISAPPIDES</sequence>